<reference evidence="1 2" key="1">
    <citation type="journal article" date="2018" name="BMC Genomics">
        <title>Genomic evidence for intraspecific hybridization in a clonal and extremely halotolerant yeast.</title>
        <authorList>
            <person name="Gostincar C."/>
            <person name="Stajich J.E."/>
            <person name="Zupancic J."/>
            <person name="Zalar P."/>
            <person name="Gunde-Cimerman N."/>
        </authorList>
    </citation>
    <scope>NUCLEOTIDE SEQUENCE [LARGE SCALE GENOMIC DNA]</scope>
    <source>
        <strain evidence="1 2">EXF-151</strain>
    </source>
</reference>
<protein>
    <submittedName>
        <fullName evidence="1">Uncharacterized protein</fullName>
    </submittedName>
</protein>
<dbReference type="EMBL" id="QWIN01001878">
    <property type="protein sequence ID" value="RMY35478.1"/>
    <property type="molecule type" value="Genomic_DNA"/>
</dbReference>
<dbReference type="VEuPathDB" id="FungiDB:BTJ68_11197"/>
<gene>
    <name evidence="1" type="ORF">D0865_13898</name>
</gene>
<evidence type="ECO:0000313" key="2">
    <source>
        <dbReference type="Proteomes" id="UP000270230"/>
    </source>
</evidence>
<dbReference type="Proteomes" id="UP000270230">
    <property type="component" value="Unassembled WGS sequence"/>
</dbReference>
<accession>A0A3M7B735</accession>
<proteinExistence type="predicted"/>
<dbReference type="OrthoDB" id="73875at2759"/>
<comment type="caution">
    <text evidence="1">The sequence shown here is derived from an EMBL/GenBank/DDBJ whole genome shotgun (WGS) entry which is preliminary data.</text>
</comment>
<evidence type="ECO:0000313" key="1">
    <source>
        <dbReference type="EMBL" id="RMY35478.1"/>
    </source>
</evidence>
<name>A0A3M7B735_HORWE</name>
<sequence>MGSVPELVRRSQILSLTESVKGRTGEHCFKYKGKCKNLNDNEALADACGSGNTVVGWDDAGCGRKNHHYGKQICCPTDGAPTSCRWRGDHTDGLGGDCSGQCHEGEINVAGIRSSWGGGFTNDGNTDKCGRGFKSFCCVAPDLKALTKDCSLTSCGGSCPSDKQAMFQYYDDCWFGRYKTYCCPDPAPISDCHWAACCKIGQIQLDTEPVTCSTDICDAIPGYCDSDEDDSTRLSRRSETEPPEEALYKRGQAKTFRAGKGGPKDLTVTSMRYPGPTQLYNNLALKAIPFAFRITKEYCIGPAIKAIKVPLENLERISLNGLDTEHTLNVR</sequence>
<organism evidence="1 2">
    <name type="scientific">Hortaea werneckii</name>
    <name type="common">Black yeast</name>
    <name type="synonym">Cladosporium werneckii</name>
    <dbReference type="NCBI Taxonomy" id="91943"/>
    <lineage>
        <taxon>Eukaryota</taxon>
        <taxon>Fungi</taxon>
        <taxon>Dikarya</taxon>
        <taxon>Ascomycota</taxon>
        <taxon>Pezizomycotina</taxon>
        <taxon>Dothideomycetes</taxon>
        <taxon>Dothideomycetidae</taxon>
        <taxon>Mycosphaerellales</taxon>
        <taxon>Teratosphaeriaceae</taxon>
        <taxon>Hortaea</taxon>
    </lineage>
</organism>
<dbReference type="AlphaFoldDB" id="A0A3M7B735"/>